<gene>
    <name evidence="2" type="ORF">HCN44_005969</name>
</gene>
<comment type="caution">
    <text evidence="2">The sequence shown here is derived from an EMBL/GenBank/DDBJ whole genome shotgun (WGS) entry which is preliminary data.</text>
</comment>
<protein>
    <recommendedName>
        <fullName evidence="4">Tyr recombinase domain-containing protein</fullName>
    </recommendedName>
</protein>
<dbReference type="GO" id="GO:0015074">
    <property type="term" value="P:DNA integration"/>
    <property type="evidence" value="ECO:0007669"/>
    <property type="project" value="InterPro"/>
</dbReference>
<dbReference type="GO" id="GO:0006310">
    <property type="term" value="P:DNA recombination"/>
    <property type="evidence" value="ECO:0007669"/>
    <property type="project" value="UniProtKB-KW"/>
</dbReference>
<keyword evidence="1" id="KW-0233">DNA recombination</keyword>
<evidence type="ECO:0000313" key="3">
    <source>
        <dbReference type="Proteomes" id="UP000639338"/>
    </source>
</evidence>
<organism evidence="2 3">
    <name type="scientific">Aphidius gifuensis</name>
    <name type="common">Parasitoid wasp</name>
    <dbReference type="NCBI Taxonomy" id="684658"/>
    <lineage>
        <taxon>Eukaryota</taxon>
        <taxon>Metazoa</taxon>
        <taxon>Ecdysozoa</taxon>
        <taxon>Arthropoda</taxon>
        <taxon>Hexapoda</taxon>
        <taxon>Insecta</taxon>
        <taxon>Pterygota</taxon>
        <taxon>Neoptera</taxon>
        <taxon>Endopterygota</taxon>
        <taxon>Hymenoptera</taxon>
        <taxon>Apocrita</taxon>
        <taxon>Ichneumonoidea</taxon>
        <taxon>Braconidae</taxon>
        <taxon>Aphidiinae</taxon>
        <taxon>Aphidius</taxon>
    </lineage>
</organism>
<sequence>MQKREFLAIKVAAIFGICGGMRRQELTDLKLSNIKKEGDIIVVNIIKCKNQEPQLFTIHDSYVEYVEKY</sequence>
<evidence type="ECO:0000256" key="1">
    <source>
        <dbReference type="ARBA" id="ARBA00023172"/>
    </source>
</evidence>
<accession>A0A835CSS7</accession>
<reference evidence="2 3" key="1">
    <citation type="submission" date="2020-08" db="EMBL/GenBank/DDBJ databases">
        <title>Aphidius gifuensis genome sequencing and assembly.</title>
        <authorList>
            <person name="Du Z."/>
        </authorList>
    </citation>
    <scope>NUCLEOTIDE SEQUENCE [LARGE SCALE GENOMIC DNA]</scope>
    <source>
        <strain evidence="2">YNYX2018</strain>
        <tissue evidence="2">Adults</tissue>
    </source>
</reference>
<dbReference type="GO" id="GO:0003677">
    <property type="term" value="F:DNA binding"/>
    <property type="evidence" value="ECO:0007669"/>
    <property type="project" value="InterPro"/>
</dbReference>
<proteinExistence type="predicted"/>
<keyword evidence="3" id="KW-1185">Reference proteome</keyword>
<dbReference type="SUPFAM" id="SSF56349">
    <property type="entry name" value="DNA breaking-rejoining enzymes"/>
    <property type="match status" value="1"/>
</dbReference>
<evidence type="ECO:0000313" key="2">
    <source>
        <dbReference type="EMBL" id="KAF7995309.1"/>
    </source>
</evidence>
<name>A0A835CSS7_APHGI</name>
<dbReference type="Proteomes" id="UP000639338">
    <property type="component" value="Unassembled WGS sequence"/>
</dbReference>
<dbReference type="InterPro" id="IPR011010">
    <property type="entry name" value="DNA_brk_join_enz"/>
</dbReference>
<dbReference type="AlphaFoldDB" id="A0A835CSS7"/>
<evidence type="ECO:0008006" key="4">
    <source>
        <dbReference type="Google" id="ProtNLM"/>
    </source>
</evidence>
<dbReference type="EMBL" id="JACMRX010000002">
    <property type="protein sequence ID" value="KAF7995309.1"/>
    <property type="molecule type" value="Genomic_DNA"/>
</dbReference>
<dbReference type="Gene3D" id="1.10.443.10">
    <property type="entry name" value="Intergrase catalytic core"/>
    <property type="match status" value="1"/>
</dbReference>
<dbReference type="InterPro" id="IPR013762">
    <property type="entry name" value="Integrase-like_cat_sf"/>
</dbReference>